<dbReference type="EMBL" id="LNYU01000091">
    <property type="protein sequence ID" value="KTD53592.1"/>
    <property type="molecule type" value="Genomic_DNA"/>
</dbReference>
<accession>A0A0W0Y9J0</accession>
<evidence type="ECO:0000313" key="4">
    <source>
        <dbReference type="EMBL" id="KTD53592.1"/>
    </source>
</evidence>
<dbReference type="SUPFAM" id="SSF160935">
    <property type="entry name" value="VPA0735-like"/>
    <property type="match status" value="1"/>
</dbReference>
<dbReference type="Pfam" id="PF06742">
    <property type="entry name" value="DUF1214"/>
    <property type="match status" value="1"/>
</dbReference>
<dbReference type="Gene3D" id="2.60.120.600">
    <property type="entry name" value="Domain of unknown function DUF1214, C-terminal domain"/>
    <property type="match status" value="1"/>
</dbReference>
<evidence type="ECO:0000256" key="1">
    <source>
        <dbReference type="SAM" id="SignalP"/>
    </source>
</evidence>
<keyword evidence="1" id="KW-0732">Signal</keyword>
<evidence type="ECO:0008006" key="6">
    <source>
        <dbReference type="Google" id="ProtNLM"/>
    </source>
</evidence>
<protein>
    <recommendedName>
        <fullName evidence="6">DUF1254 domain-containing protein</fullName>
    </recommendedName>
</protein>
<dbReference type="InterPro" id="IPR037049">
    <property type="entry name" value="DUF1214_C_sf"/>
</dbReference>
<evidence type="ECO:0000259" key="3">
    <source>
        <dbReference type="Pfam" id="PF06863"/>
    </source>
</evidence>
<dbReference type="RefSeq" id="WP_058515877.1">
    <property type="nucleotide sequence ID" value="NZ_CAAAIH010000006.1"/>
</dbReference>
<dbReference type="Proteomes" id="UP000054703">
    <property type="component" value="Unassembled WGS sequence"/>
</dbReference>
<dbReference type="AlphaFoldDB" id="A0A0W0Y9J0"/>
<feature type="domain" description="DUF1214" evidence="2">
    <location>
        <begin position="349"/>
        <end position="459"/>
    </location>
</feature>
<dbReference type="PATRIC" id="fig|45074.5.peg.4297"/>
<feature type="chain" id="PRO_5006917372" description="DUF1254 domain-containing protein" evidence="1">
    <location>
        <begin position="25"/>
        <end position="483"/>
    </location>
</feature>
<dbReference type="Pfam" id="PF06863">
    <property type="entry name" value="DUF1254"/>
    <property type="match status" value="1"/>
</dbReference>
<dbReference type="PANTHER" id="PTHR36509:SF2">
    <property type="entry name" value="BLL3101 PROTEIN"/>
    <property type="match status" value="1"/>
</dbReference>
<evidence type="ECO:0000313" key="5">
    <source>
        <dbReference type="Proteomes" id="UP000054703"/>
    </source>
</evidence>
<evidence type="ECO:0000259" key="2">
    <source>
        <dbReference type="Pfam" id="PF06742"/>
    </source>
</evidence>
<dbReference type="Gene3D" id="2.60.40.1610">
    <property type="entry name" value="Domain of unknown function DUF1254"/>
    <property type="match status" value="1"/>
</dbReference>
<dbReference type="STRING" id="45074.Lsan_4002"/>
<dbReference type="InterPro" id="IPR037050">
    <property type="entry name" value="DUF1254_sf"/>
</dbReference>
<comment type="caution">
    <text evidence="4">The sequence shown here is derived from an EMBL/GenBank/DDBJ whole genome shotgun (WGS) entry which is preliminary data.</text>
</comment>
<feature type="signal peptide" evidence="1">
    <location>
        <begin position="1"/>
        <end position="24"/>
    </location>
</feature>
<feature type="domain" description="DUF1254" evidence="3">
    <location>
        <begin position="87"/>
        <end position="204"/>
    </location>
</feature>
<name>A0A0W0Y9J0_9GAMM</name>
<dbReference type="PANTHER" id="PTHR36509">
    <property type="entry name" value="BLL3101 PROTEIN"/>
    <property type="match status" value="1"/>
</dbReference>
<organism evidence="4 5">
    <name type="scientific">Legionella santicrucis</name>
    <dbReference type="NCBI Taxonomy" id="45074"/>
    <lineage>
        <taxon>Bacteria</taxon>
        <taxon>Pseudomonadati</taxon>
        <taxon>Pseudomonadota</taxon>
        <taxon>Gammaproteobacteria</taxon>
        <taxon>Legionellales</taxon>
        <taxon>Legionellaceae</taxon>
        <taxon>Legionella</taxon>
    </lineage>
</organism>
<gene>
    <name evidence="4" type="ORF">Lsan_4002</name>
</gene>
<sequence>MAHCIRIFLLACCIILPFFTTAFAQLPKNMDKNVSEYSYSLALQAATWGLPIVTMYNLRYNDALKPDAKSRPNSIWRLENIATPSLSEQAGYVTPNTNVIYGFGFLDLSKEPIILSVPDSNNRYYMVQILDMYTNSFAYVGGISTGYKGGTYALVGPHWKGKLPNHITRIEAPTPWILIQPRVHVVNDADLPGAQKVLNEITVTGMAQYLGQAPTPLPTYNFIKPELVNPKLPVSAVDFKDPVQFWQILSAAINENPPPKDQISALLPLFKPLGIEYGKQWDATKVSPTILESMKRAAQKIGSLNANLPLGMFVNGWFIPPLDIGNAKTNYYLRAIIARVGLTANIPREAIYFMTKRDSKSNDLLSNKKYTMTFKQLPPYIAPGFWSLTLYNWDNNYTVENPIHRYSLGSDNQMKLNADGSLTIYIQNTSPGKDKEANWLPSGKDGQSFYLILRSYAPGKAIVDSLSDSKSFAVPAVIESQSF</sequence>
<proteinExistence type="predicted"/>
<keyword evidence="5" id="KW-1185">Reference proteome</keyword>
<reference evidence="4 5" key="1">
    <citation type="submission" date="2015-11" db="EMBL/GenBank/DDBJ databases">
        <title>Genomic analysis of 38 Legionella species identifies large and diverse effector repertoires.</title>
        <authorList>
            <person name="Burstein D."/>
            <person name="Amaro F."/>
            <person name="Zusman T."/>
            <person name="Lifshitz Z."/>
            <person name="Cohen O."/>
            <person name="Gilbert J.A."/>
            <person name="Pupko T."/>
            <person name="Shuman H.A."/>
            <person name="Segal G."/>
        </authorList>
    </citation>
    <scope>NUCLEOTIDE SEQUENCE [LARGE SCALE GENOMIC DNA]</scope>
    <source>
        <strain evidence="4 5">SC-63-C7</strain>
    </source>
</reference>
<dbReference type="OrthoDB" id="9777345at2"/>
<dbReference type="InterPro" id="IPR010679">
    <property type="entry name" value="DUF1254"/>
</dbReference>
<dbReference type="InterPro" id="IPR010621">
    <property type="entry name" value="DUF1214"/>
</dbReference>